<evidence type="ECO:0000256" key="1">
    <source>
        <dbReference type="SAM" id="SignalP"/>
    </source>
</evidence>
<reference evidence="3 4" key="1">
    <citation type="journal article" date="2020" name="BMC Genomics">
        <title>Intraspecific diversification of the crop wild relative Brassica cretica Lam. using demographic model selection.</title>
        <authorList>
            <person name="Kioukis A."/>
            <person name="Michalopoulou V.A."/>
            <person name="Briers L."/>
            <person name="Pirintsos S."/>
            <person name="Studholme D.J."/>
            <person name="Pavlidis P."/>
            <person name="Sarris P.F."/>
        </authorList>
    </citation>
    <scope>NUCLEOTIDE SEQUENCE [LARGE SCALE GENOMIC DNA]</scope>
    <source>
        <strain evidence="4">cv. PFS-1207/04</strain>
    </source>
</reference>
<accession>A0ABQ7CUL7</accession>
<feature type="chain" id="PRO_5045362367" description="RNase H type-1 domain-containing protein" evidence="1">
    <location>
        <begin position="26"/>
        <end position="265"/>
    </location>
</feature>
<dbReference type="PANTHER" id="PTHR47074">
    <property type="entry name" value="BNAC02G40300D PROTEIN"/>
    <property type="match status" value="1"/>
</dbReference>
<sequence>MGQIFDSSPSGRFLTLLGFLEYTLSLLLQQEEFLGPQLRLAFPWVLWYIWKNRNMFCFEKRRIEPAINLDKALEEAAVWLRLNSIIPNDVTEIACEETNSNMWTKPPLGVVKCNVGSAWSSSNGHGGMAWIVKDSYGKSLFHSRRSFVGICSQLEADLVALGWAVEAMRHLNLSRVILEFSSTMSPVTLSTSNLPQSLQPHWRKFNRSIAQLEVCKLVLTSLSGNFIAFAIADSALHIQHHQSYMSANGPGWLESRIRREAMALV</sequence>
<evidence type="ECO:0000259" key="2">
    <source>
        <dbReference type="Pfam" id="PF13456"/>
    </source>
</evidence>
<proteinExistence type="predicted"/>
<organism evidence="3 4">
    <name type="scientific">Brassica cretica</name>
    <name type="common">Mustard</name>
    <dbReference type="NCBI Taxonomy" id="69181"/>
    <lineage>
        <taxon>Eukaryota</taxon>
        <taxon>Viridiplantae</taxon>
        <taxon>Streptophyta</taxon>
        <taxon>Embryophyta</taxon>
        <taxon>Tracheophyta</taxon>
        <taxon>Spermatophyta</taxon>
        <taxon>Magnoliopsida</taxon>
        <taxon>eudicotyledons</taxon>
        <taxon>Gunneridae</taxon>
        <taxon>Pentapetalae</taxon>
        <taxon>rosids</taxon>
        <taxon>malvids</taxon>
        <taxon>Brassicales</taxon>
        <taxon>Brassicaceae</taxon>
        <taxon>Brassiceae</taxon>
        <taxon>Brassica</taxon>
    </lineage>
</organism>
<dbReference type="InterPro" id="IPR002156">
    <property type="entry name" value="RNaseH_domain"/>
</dbReference>
<keyword evidence="1" id="KW-0732">Signal</keyword>
<evidence type="ECO:0000313" key="4">
    <source>
        <dbReference type="Proteomes" id="UP000266723"/>
    </source>
</evidence>
<protein>
    <recommendedName>
        <fullName evidence="2">RNase H type-1 domain-containing protein</fullName>
    </recommendedName>
</protein>
<keyword evidence="4" id="KW-1185">Reference proteome</keyword>
<evidence type="ECO:0000313" key="3">
    <source>
        <dbReference type="EMBL" id="KAF3563572.1"/>
    </source>
</evidence>
<comment type="caution">
    <text evidence="3">The sequence shown here is derived from an EMBL/GenBank/DDBJ whole genome shotgun (WGS) entry which is preliminary data.</text>
</comment>
<name>A0ABQ7CUL7_BRACR</name>
<dbReference type="PANTHER" id="PTHR47074:SF53">
    <property type="entry name" value="REVERSE TRANSCRIPTASE-LIKE PROTEIN"/>
    <property type="match status" value="1"/>
</dbReference>
<gene>
    <name evidence="3" type="ORF">DY000_02014168</name>
</gene>
<dbReference type="EMBL" id="QGKV02000759">
    <property type="protein sequence ID" value="KAF3563572.1"/>
    <property type="molecule type" value="Genomic_DNA"/>
</dbReference>
<dbReference type="Pfam" id="PF13456">
    <property type="entry name" value="RVT_3"/>
    <property type="match status" value="1"/>
</dbReference>
<dbReference type="InterPro" id="IPR052929">
    <property type="entry name" value="RNase_H-like_EbsB-rel"/>
</dbReference>
<feature type="domain" description="RNase H type-1" evidence="2">
    <location>
        <begin position="115"/>
        <end position="234"/>
    </location>
</feature>
<feature type="signal peptide" evidence="1">
    <location>
        <begin position="1"/>
        <end position="25"/>
    </location>
</feature>
<dbReference type="Proteomes" id="UP000266723">
    <property type="component" value="Unassembled WGS sequence"/>
</dbReference>